<accession>A0A5B8LRX3</accession>
<dbReference type="AlphaFoldDB" id="A0A5B8LRX3"/>
<evidence type="ECO:0000313" key="1">
    <source>
        <dbReference type="EMBL" id="QDZ10988.1"/>
    </source>
</evidence>
<sequence length="76" mass="8404">MTPETYDTLLRNFETHGNAHHKAGQTRQAYVIQVMVVSLIARTQNADPQIAAGEPLLDQVINASITGYRQQATKPN</sequence>
<reference evidence="1 2" key="1">
    <citation type="submission" date="2019-07" db="EMBL/GenBank/DDBJ databases">
        <title>Full genome sequence of Devosia sp. Gsoil 520.</title>
        <authorList>
            <person name="Im W.-T."/>
        </authorList>
    </citation>
    <scope>NUCLEOTIDE SEQUENCE [LARGE SCALE GENOMIC DNA]</scope>
    <source>
        <strain evidence="1 2">Gsoil 520</strain>
    </source>
</reference>
<gene>
    <name evidence="1" type="ORF">FPZ08_09625</name>
</gene>
<keyword evidence="2" id="KW-1185">Reference proteome</keyword>
<name>A0A5B8LRX3_9HYPH</name>
<dbReference type="RefSeq" id="WP_146289772.1">
    <property type="nucleotide sequence ID" value="NZ_CP042304.1"/>
</dbReference>
<dbReference type="Proteomes" id="UP000315364">
    <property type="component" value="Chromosome"/>
</dbReference>
<dbReference type="OrthoDB" id="7948973at2"/>
<proteinExistence type="predicted"/>
<evidence type="ECO:0000313" key="2">
    <source>
        <dbReference type="Proteomes" id="UP000315364"/>
    </source>
</evidence>
<dbReference type="KEGG" id="dea:FPZ08_09625"/>
<organism evidence="1 2">
    <name type="scientific">Devosia ginsengisoli</name>
    <dbReference type="NCBI Taxonomy" id="400770"/>
    <lineage>
        <taxon>Bacteria</taxon>
        <taxon>Pseudomonadati</taxon>
        <taxon>Pseudomonadota</taxon>
        <taxon>Alphaproteobacteria</taxon>
        <taxon>Hyphomicrobiales</taxon>
        <taxon>Devosiaceae</taxon>
        <taxon>Devosia</taxon>
    </lineage>
</organism>
<dbReference type="EMBL" id="CP042304">
    <property type="protein sequence ID" value="QDZ10988.1"/>
    <property type="molecule type" value="Genomic_DNA"/>
</dbReference>
<protein>
    <submittedName>
        <fullName evidence="1">Uncharacterized protein</fullName>
    </submittedName>
</protein>